<evidence type="ECO:0000256" key="1">
    <source>
        <dbReference type="ARBA" id="ARBA00006349"/>
    </source>
</evidence>
<dbReference type="Pfam" id="PF06825">
    <property type="entry name" value="HSBP1"/>
    <property type="match status" value="1"/>
</dbReference>
<dbReference type="InterPro" id="IPR009643">
    <property type="entry name" value="HS1-bd"/>
</dbReference>
<proteinExistence type="inferred from homology"/>
<evidence type="ECO:0000313" key="3">
    <source>
        <dbReference type="Proteomes" id="UP001168146"/>
    </source>
</evidence>
<sequence length="68" mass="7314">MSTDNATLSAQVKKLNITEETASDTAPSDLVAVVDDLLNQLSSKFSNLSGELIGKSMLQPRHLQRDLG</sequence>
<dbReference type="Proteomes" id="UP001168146">
    <property type="component" value="Unassembled WGS sequence"/>
</dbReference>
<evidence type="ECO:0000313" key="2">
    <source>
        <dbReference type="EMBL" id="KAK0310241.1"/>
    </source>
</evidence>
<gene>
    <name evidence="2" type="ORF">LTR82_014923</name>
</gene>
<organism evidence="2 3">
    <name type="scientific">Friedmanniomyces endolithicus</name>
    <dbReference type="NCBI Taxonomy" id="329885"/>
    <lineage>
        <taxon>Eukaryota</taxon>
        <taxon>Fungi</taxon>
        <taxon>Dikarya</taxon>
        <taxon>Ascomycota</taxon>
        <taxon>Pezizomycotina</taxon>
        <taxon>Dothideomycetes</taxon>
        <taxon>Dothideomycetidae</taxon>
        <taxon>Mycosphaerellales</taxon>
        <taxon>Teratosphaeriaceae</taxon>
        <taxon>Friedmanniomyces</taxon>
    </lineage>
</organism>
<comment type="caution">
    <text evidence="2">The sequence shown here is derived from an EMBL/GenBank/DDBJ whole genome shotgun (WGS) entry which is preliminary data.</text>
</comment>
<name>A0AAN6F8X1_9PEZI</name>
<protein>
    <submittedName>
        <fullName evidence="2">Uncharacterized protein</fullName>
    </submittedName>
</protein>
<dbReference type="EMBL" id="JASUXU010000077">
    <property type="protein sequence ID" value="KAK0310241.1"/>
    <property type="molecule type" value="Genomic_DNA"/>
</dbReference>
<dbReference type="GO" id="GO:0003714">
    <property type="term" value="F:transcription corepressor activity"/>
    <property type="evidence" value="ECO:0007669"/>
    <property type="project" value="InterPro"/>
</dbReference>
<dbReference type="Gene3D" id="1.20.5.430">
    <property type="match status" value="1"/>
</dbReference>
<dbReference type="AlphaFoldDB" id="A0AAN6F8X1"/>
<comment type="similarity">
    <text evidence="1">Belongs to the HSBP1 family.</text>
</comment>
<reference evidence="2" key="1">
    <citation type="submission" date="2021-12" db="EMBL/GenBank/DDBJ databases">
        <title>Black yeast isolated from Biological Soil Crust.</title>
        <authorList>
            <person name="Kurbessoian T."/>
        </authorList>
    </citation>
    <scope>NUCLEOTIDE SEQUENCE</scope>
    <source>
        <strain evidence="2">CCFEE 5208</strain>
    </source>
</reference>
<accession>A0AAN6F8X1</accession>